<reference evidence="2 3" key="1">
    <citation type="journal article" date="2018" name="BMC Genomics">
        <title>The genome of Naegleria lovaniensis, the basis for a comparative approach to unravel pathogenicity factors of the human pathogenic amoeba N. fowleri.</title>
        <authorList>
            <person name="Liechti N."/>
            <person name="Schurch N."/>
            <person name="Bruggmann R."/>
            <person name="Wittwer M."/>
        </authorList>
    </citation>
    <scope>NUCLEOTIDE SEQUENCE [LARGE SCALE GENOMIC DNA]</scope>
    <source>
        <strain evidence="2 3">ATCC 30569</strain>
    </source>
</reference>
<evidence type="ECO:0000256" key="1">
    <source>
        <dbReference type="SAM" id="MobiDB-lite"/>
    </source>
</evidence>
<organism evidence="2 3">
    <name type="scientific">Naegleria lovaniensis</name>
    <name type="common">Amoeba</name>
    <dbReference type="NCBI Taxonomy" id="51637"/>
    <lineage>
        <taxon>Eukaryota</taxon>
        <taxon>Discoba</taxon>
        <taxon>Heterolobosea</taxon>
        <taxon>Tetramitia</taxon>
        <taxon>Eutetramitia</taxon>
        <taxon>Vahlkampfiidae</taxon>
        <taxon>Naegleria</taxon>
    </lineage>
</organism>
<feature type="region of interest" description="Disordered" evidence="1">
    <location>
        <begin position="180"/>
        <end position="204"/>
    </location>
</feature>
<dbReference type="GeneID" id="68093180"/>
<evidence type="ECO:0000313" key="2">
    <source>
        <dbReference type="EMBL" id="KAG2388554.1"/>
    </source>
</evidence>
<accession>A0AA88KNY7</accession>
<feature type="compositionally biased region" description="Polar residues" evidence="1">
    <location>
        <begin position="239"/>
        <end position="255"/>
    </location>
</feature>
<name>A0AA88KNY7_NAELO</name>
<gene>
    <name evidence="2" type="ORF">C9374_000718</name>
</gene>
<protein>
    <submittedName>
        <fullName evidence="2">Uncharacterized protein</fullName>
    </submittedName>
</protein>
<keyword evidence="3" id="KW-1185">Reference proteome</keyword>
<dbReference type="EMBL" id="PYSW02000010">
    <property type="protein sequence ID" value="KAG2388554.1"/>
    <property type="molecule type" value="Genomic_DNA"/>
</dbReference>
<dbReference type="Proteomes" id="UP000816034">
    <property type="component" value="Unassembled WGS sequence"/>
</dbReference>
<evidence type="ECO:0000313" key="3">
    <source>
        <dbReference type="Proteomes" id="UP000816034"/>
    </source>
</evidence>
<comment type="caution">
    <text evidence="2">The sequence shown here is derived from an EMBL/GenBank/DDBJ whole genome shotgun (WGS) entry which is preliminary data.</text>
</comment>
<proteinExistence type="predicted"/>
<dbReference type="AlphaFoldDB" id="A0AA88KNY7"/>
<sequence>MVYLSDGNGRDGFIFLGPHERYGAYGKIVRQIHGDQQQIRHNEMWDRLDKKVKDSSSLRETHYRLAPSTSKVHGAPSEVADHKYLTTNSSTNRVLNTASSQLPKRRTVSDVPRKIPNYQGHIPGTHDVIGASPFSSKFEEKLLNSFEFHANTLGGGLNGSLSLPSLNNNKRSLNVSETSFTNLPDNEPTHTFISRQPQHSKQETSFRVAPSTKSFSKFVSPMRTRKENHHHAASYSGHVPSSTRANQIFNASQKH</sequence>
<dbReference type="RefSeq" id="XP_044552546.1">
    <property type="nucleotide sequence ID" value="XM_044697122.1"/>
</dbReference>
<feature type="region of interest" description="Disordered" evidence="1">
    <location>
        <begin position="225"/>
        <end position="255"/>
    </location>
</feature>